<name>A0ABS8VL43_DATST</name>
<accession>A0ABS8VL43</accession>
<proteinExistence type="predicted"/>
<organism evidence="2 3">
    <name type="scientific">Datura stramonium</name>
    <name type="common">Jimsonweed</name>
    <name type="synonym">Common thornapple</name>
    <dbReference type="NCBI Taxonomy" id="4076"/>
    <lineage>
        <taxon>Eukaryota</taxon>
        <taxon>Viridiplantae</taxon>
        <taxon>Streptophyta</taxon>
        <taxon>Embryophyta</taxon>
        <taxon>Tracheophyta</taxon>
        <taxon>Spermatophyta</taxon>
        <taxon>Magnoliopsida</taxon>
        <taxon>eudicotyledons</taxon>
        <taxon>Gunneridae</taxon>
        <taxon>Pentapetalae</taxon>
        <taxon>asterids</taxon>
        <taxon>lamiids</taxon>
        <taxon>Solanales</taxon>
        <taxon>Solanaceae</taxon>
        <taxon>Solanoideae</taxon>
        <taxon>Datureae</taxon>
        <taxon>Datura</taxon>
    </lineage>
</organism>
<feature type="region of interest" description="Disordered" evidence="1">
    <location>
        <begin position="10"/>
        <end position="36"/>
    </location>
</feature>
<keyword evidence="3" id="KW-1185">Reference proteome</keyword>
<reference evidence="2 3" key="1">
    <citation type="journal article" date="2021" name="BMC Genomics">
        <title>Datura genome reveals duplications of psychoactive alkaloid biosynthetic genes and high mutation rate following tissue culture.</title>
        <authorList>
            <person name="Rajewski A."/>
            <person name="Carter-House D."/>
            <person name="Stajich J."/>
            <person name="Litt A."/>
        </authorList>
    </citation>
    <scope>NUCLEOTIDE SEQUENCE [LARGE SCALE GENOMIC DNA]</scope>
    <source>
        <strain evidence="2">AR-01</strain>
    </source>
</reference>
<gene>
    <name evidence="2" type="ORF">HAX54_036621</name>
</gene>
<sequence length="108" mass="12528">MVETKCYKRISDVPPQGDDLLPWSSNSPPYKTSDDVPKLVNETKHVDATVLRLVHGIMENNDLHALVSILLLFRVFIRLIDVNVVTFFTRLDPIRQEAKYRECKEDEM</sequence>
<evidence type="ECO:0000313" key="3">
    <source>
        <dbReference type="Proteomes" id="UP000823775"/>
    </source>
</evidence>
<dbReference type="EMBL" id="JACEIK010004867">
    <property type="protein sequence ID" value="MCD9646620.1"/>
    <property type="molecule type" value="Genomic_DNA"/>
</dbReference>
<protein>
    <submittedName>
        <fullName evidence="2">Uncharacterized protein</fullName>
    </submittedName>
</protein>
<dbReference type="Proteomes" id="UP000823775">
    <property type="component" value="Unassembled WGS sequence"/>
</dbReference>
<comment type="caution">
    <text evidence="2">The sequence shown here is derived from an EMBL/GenBank/DDBJ whole genome shotgun (WGS) entry which is preliminary data.</text>
</comment>
<evidence type="ECO:0000313" key="2">
    <source>
        <dbReference type="EMBL" id="MCD9646620.1"/>
    </source>
</evidence>
<evidence type="ECO:0000256" key="1">
    <source>
        <dbReference type="SAM" id="MobiDB-lite"/>
    </source>
</evidence>